<feature type="compositionally biased region" description="Gly residues" evidence="1">
    <location>
        <begin position="538"/>
        <end position="550"/>
    </location>
</feature>
<feature type="compositionally biased region" description="Gly residues" evidence="1">
    <location>
        <begin position="792"/>
        <end position="802"/>
    </location>
</feature>
<evidence type="ECO:0000313" key="2">
    <source>
        <dbReference type="EMBL" id="MEZ3180300.1"/>
    </source>
</evidence>
<keyword evidence="3" id="KW-1185">Reference proteome</keyword>
<feature type="compositionally biased region" description="Low complexity" evidence="1">
    <location>
        <begin position="496"/>
        <end position="537"/>
    </location>
</feature>
<dbReference type="RefSeq" id="WP_371238844.1">
    <property type="nucleotide sequence ID" value="NZ_JAHWZY010000015.1"/>
</dbReference>
<evidence type="ECO:0000313" key="3">
    <source>
        <dbReference type="Proteomes" id="UP001567537"/>
    </source>
</evidence>
<comment type="caution">
    <text evidence="2">The sequence shown here is derived from an EMBL/GenBank/DDBJ whole genome shotgun (WGS) entry which is preliminary data.</text>
</comment>
<name>A0ABV4J054_9ACTN</name>
<feature type="compositionally biased region" description="Gly residues" evidence="1">
    <location>
        <begin position="600"/>
        <end position="615"/>
    </location>
</feature>
<evidence type="ECO:0000256" key="1">
    <source>
        <dbReference type="SAM" id="MobiDB-lite"/>
    </source>
</evidence>
<feature type="region of interest" description="Disordered" evidence="1">
    <location>
        <begin position="346"/>
        <end position="365"/>
    </location>
</feature>
<feature type="compositionally biased region" description="Gly residues" evidence="1">
    <location>
        <begin position="30"/>
        <end position="41"/>
    </location>
</feature>
<dbReference type="Proteomes" id="UP001567537">
    <property type="component" value="Unassembled WGS sequence"/>
</dbReference>
<feature type="region of interest" description="Disordered" evidence="1">
    <location>
        <begin position="472"/>
        <end position="563"/>
    </location>
</feature>
<dbReference type="Gene3D" id="3.90.176.10">
    <property type="entry name" value="Toxin ADP-ribosyltransferase, Chain A, domain 1"/>
    <property type="match status" value="1"/>
</dbReference>
<reference evidence="2 3" key="1">
    <citation type="journal article" date="2021" name="Res Sq">
        <title>Streptomyces Pimoensis sp. nov., Isolated From the Taklimakan Desert in Xinjiang, China.</title>
        <authorList>
            <person name="Zhang P."/>
            <person name="Luo X."/>
            <person name="Luo X."/>
            <person name="Liu Z."/>
            <person name="Xia Z."/>
            <person name="Wan C."/>
            <person name="zhang L."/>
        </authorList>
    </citation>
    <scope>NUCLEOTIDE SEQUENCE [LARGE SCALE GENOMIC DNA]</scope>
    <source>
        <strain evidence="2 3">TRM75549</strain>
    </source>
</reference>
<feature type="compositionally biased region" description="Gly residues" evidence="1">
    <location>
        <begin position="824"/>
        <end position="840"/>
    </location>
</feature>
<proteinExistence type="predicted"/>
<feature type="compositionally biased region" description="Low complexity" evidence="1">
    <location>
        <begin position="475"/>
        <end position="489"/>
    </location>
</feature>
<sequence length="1105" mass="109180">MSRWSSVMPGRGRRSGSGTGRRGTASPAGGANGTGNRGVGGPPVEDVDGVLLVRSVEDDSFPLDVVAEVAGAVGREEDVVTVIVGSAAGGGGPDADHWARLGALLDSLRARGAGRVRLVMSGAGDDRPDRPSVARRIADAWELEVTAPDGAVLITPGGALFVHDGSRPGCAWWRFAPGAEPRKAGRRAPVPVWEEALDGVPVRTAGGCVVDRVPAGVVIRPAEAPEPAPDDLCFSVPVDFERLTVLVGAPQAEDVAADEVAAVLAGLPEAERARARLAPGGRRDLLRLGQSVADLLGAEVEVLTGLPLLDDHAPPGTPPRPTLVGLDGRPSWRPFVPSVVCGPVDSEGRAPVPRPTELHPPDWILGGGERGTVRLTDRWQATVTRAGLALWTPDGPRPGPLGPAVDPEVCAIELGMPGQPLDDSLLPALSRLVRGLGTDVRSRTTLLVRGRLLAGDGALRRLAAEHGIPGIRYVTGGRPTRPGPAAGPGRVPPPGRAAHGPGPAAGPGRAVPAGAHGPGTAAAPPAAGVGRAVPPGASGRGPGAGAGGPEVVGPGRTPPLGEVVRGAGTAVAPQVAESGAGADRGAGGAVVGPSAAAGPQAGGPGGAPVPGGVVQGPGATTAPPAAGAARRRPGATVSGPPAAGPGAARPDGVTAGPRAAEPGVPAPPPVESPDASQDGGVVEADGPSVAAPVALPDVRVDADAPRLPVAGAGGPVPPGSLREGGSAPSPDASQDGGAAGPEEAEPGAPVPVASPESGPRGRSAEGAATAASSEAGDAGGSERGASGAGAAPDGGTGPGGTGPRSASPAGPRSGTAGEESRPGPDGGRAGRAGAGTGARGRGGEAPAPDRAALPFVPGHVSGAAERAAFRDAAAGAWEGHAAAVSRVLTRMPALRGHELEAARTDLVAAHAYLTAGEGPLHHRELIRDLHTGEGRLLPYAGCLASALRRLPSYRGVALRGGDTDGPEPALGALLHDPAPVSALAGTSALPTGSPVRYAIWSVTGRKVRQLLDRPGGPTETHEEIVFVPGTGFRVLGVRTVPAGPSVVLLRELPGNATAYMDGSEELSGLDLKALTHLEEALAKGFRVGDGPQWPERCSGPVGQDG</sequence>
<dbReference type="EMBL" id="JAHWZY010000015">
    <property type="protein sequence ID" value="MEZ3180300.1"/>
    <property type="molecule type" value="Genomic_DNA"/>
</dbReference>
<feature type="region of interest" description="Disordered" evidence="1">
    <location>
        <begin position="1"/>
        <end position="44"/>
    </location>
</feature>
<gene>
    <name evidence="2" type="ORF">KYY02_16895</name>
</gene>
<evidence type="ECO:0008006" key="4">
    <source>
        <dbReference type="Google" id="ProtNLM"/>
    </source>
</evidence>
<organism evidence="2 3">
    <name type="scientific">Streptomyces pimonensis</name>
    <dbReference type="NCBI Taxonomy" id="2860288"/>
    <lineage>
        <taxon>Bacteria</taxon>
        <taxon>Bacillati</taxon>
        <taxon>Actinomycetota</taxon>
        <taxon>Actinomycetes</taxon>
        <taxon>Kitasatosporales</taxon>
        <taxon>Streptomycetaceae</taxon>
        <taxon>Streptomyces</taxon>
    </lineage>
</organism>
<feature type="region of interest" description="Disordered" evidence="1">
    <location>
        <begin position="579"/>
        <end position="852"/>
    </location>
</feature>
<protein>
    <recommendedName>
        <fullName evidence="4">NAD(+)--protein-arginine ADP-ribosyltransferase</fullName>
    </recommendedName>
</protein>
<accession>A0ABV4J054</accession>
<feature type="compositionally biased region" description="Low complexity" evidence="1">
    <location>
        <begin position="746"/>
        <end position="776"/>
    </location>
</feature>
<feature type="compositionally biased region" description="Low complexity" evidence="1">
    <location>
        <begin position="616"/>
        <end position="663"/>
    </location>
</feature>